<proteinExistence type="predicted"/>
<evidence type="ECO:0000313" key="2">
    <source>
        <dbReference type="EMBL" id="AWR21312.1"/>
    </source>
</evidence>
<sequence>MQQMLKVKDAALAANVSESTIRRMAAAHEIRHRRLRGVLRIYPDFLADVEGEIDFNAYNRSLRARKRQKNIQLNVHEND</sequence>
<name>A0A2Z3S4X2_9MICO</name>
<dbReference type="EMBL" id="CP023994">
    <property type="protein sequence ID" value="AWR21312.1"/>
    <property type="molecule type" value="Genomic_DNA"/>
</dbReference>
<evidence type="ECO:0000259" key="1">
    <source>
        <dbReference type="Pfam" id="PF12728"/>
    </source>
</evidence>
<evidence type="ECO:0000313" key="3">
    <source>
        <dbReference type="Proteomes" id="UP000246894"/>
    </source>
</evidence>
<dbReference type="RefSeq" id="WP_110233167.1">
    <property type="nucleotide sequence ID" value="NZ_CP023994.1"/>
</dbReference>
<dbReference type="Pfam" id="PF12728">
    <property type="entry name" value="HTH_17"/>
    <property type="match status" value="1"/>
</dbReference>
<protein>
    <recommendedName>
        <fullName evidence="1">Helix-turn-helix domain-containing protein</fullName>
    </recommendedName>
</protein>
<accession>A0A2Z3S4X2</accession>
<gene>
    <name evidence="2" type="ORF">AURMO_00703</name>
</gene>
<dbReference type="Proteomes" id="UP000246894">
    <property type="component" value="Chromosome"/>
</dbReference>
<organism evidence="2 3">
    <name type="scientific">Aurantimicrobium photophilum</name>
    <dbReference type="NCBI Taxonomy" id="1987356"/>
    <lineage>
        <taxon>Bacteria</taxon>
        <taxon>Bacillati</taxon>
        <taxon>Actinomycetota</taxon>
        <taxon>Actinomycetes</taxon>
        <taxon>Micrococcales</taxon>
        <taxon>Microbacteriaceae</taxon>
        <taxon>Aurantimicrobium</taxon>
    </lineage>
</organism>
<reference evidence="2 3" key="1">
    <citation type="submission" date="2017-10" db="EMBL/GenBank/DDBJ databases">
        <title>Genome of an Actinobacterium that displays light-enhanced growth.</title>
        <authorList>
            <person name="Maresca J.A."/>
            <person name="Hempel P."/>
            <person name="Shevchenko O."/>
            <person name="Miller K.J."/>
            <person name="Hahn M.W."/>
        </authorList>
    </citation>
    <scope>NUCLEOTIDE SEQUENCE [LARGE SCALE GENOMIC DNA]</scope>
    <source>
        <strain evidence="2 3">MWH-Mo1</strain>
    </source>
</reference>
<dbReference type="InterPro" id="IPR041657">
    <property type="entry name" value="HTH_17"/>
</dbReference>
<dbReference type="AlphaFoldDB" id="A0A2Z3S4X2"/>
<keyword evidence="3" id="KW-1185">Reference proteome</keyword>
<dbReference type="KEGG" id="aum:AURMO_00703"/>
<feature type="domain" description="Helix-turn-helix" evidence="1">
    <location>
        <begin position="4"/>
        <end position="41"/>
    </location>
</feature>